<dbReference type="AlphaFoldDB" id="A0AAE0NUR5"/>
<keyword evidence="2" id="KW-1185">Reference proteome</keyword>
<protein>
    <submittedName>
        <fullName evidence="1">Uncharacterized protein</fullName>
    </submittedName>
</protein>
<evidence type="ECO:0000313" key="1">
    <source>
        <dbReference type="EMBL" id="KAK3387899.1"/>
    </source>
</evidence>
<dbReference type="EMBL" id="JAULSW010000003">
    <property type="protein sequence ID" value="KAK3387899.1"/>
    <property type="molecule type" value="Genomic_DNA"/>
</dbReference>
<organism evidence="1 2">
    <name type="scientific">Podospora didyma</name>
    <dbReference type="NCBI Taxonomy" id="330526"/>
    <lineage>
        <taxon>Eukaryota</taxon>
        <taxon>Fungi</taxon>
        <taxon>Dikarya</taxon>
        <taxon>Ascomycota</taxon>
        <taxon>Pezizomycotina</taxon>
        <taxon>Sordariomycetes</taxon>
        <taxon>Sordariomycetidae</taxon>
        <taxon>Sordariales</taxon>
        <taxon>Podosporaceae</taxon>
        <taxon>Podospora</taxon>
    </lineage>
</organism>
<sequence>MSGLFTLDFSSPSIKFIYACKVSETKHITAMPATPSIASSAASIASSQASSASWSENVLPKKYRDPLKLKETLNEIYGEGQYRVKIRGDRFIVALPRPMLEGELEAINKGIYHHY</sequence>
<evidence type="ECO:0000313" key="2">
    <source>
        <dbReference type="Proteomes" id="UP001285441"/>
    </source>
</evidence>
<comment type="caution">
    <text evidence="1">The sequence shown here is derived from an EMBL/GenBank/DDBJ whole genome shotgun (WGS) entry which is preliminary data.</text>
</comment>
<reference evidence="1" key="1">
    <citation type="journal article" date="2023" name="Mol. Phylogenet. Evol.">
        <title>Genome-scale phylogeny and comparative genomics of the fungal order Sordariales.</title>
        <authorList>
            <person name="Hensen N."/>
            <person name="Bonometti L."/>
            <person name="Westerberg I."/>
            <person name="Brannstrom I.O."/>
            <person name="Guillou S."/>
            <person name="Cros-Aarteil S."/>
            <person name="Calhoun S."/>
            <person name="Haridas S."/>
            <person name="Kuo A."/>
            <person name="Mondo S."/>
            <person name="Pangilinan J."/>
            <person name="Riley R."/>
            <person name="LaButti K."/>
            <person name="Andreopoulos B."/>
            <person name="Lipzen A."/>
            <person name="Chen C."/>
            <person name="Yan M."/>
            <person name="Daum C."/>
            <person name="Ng V."/>
            <person name="Clum A."/>
            <person name="Steindorff A."/>
            <person name="Ohm R.A."/>
            <person name="Martin F."/>
            <person name="Silar P."/>
            <person name="Natvig D.O."/>
            <person name="Lalanne C."/>
            <person name="Gautier V."/>
            <person name="Ament-Velasquez S.L."/>
            <person name="Kruys A."/>
            <person name="Hutchinson M.I."/>
            <person name="Powell A.J."/>
            <person name="Barry K."/>
            <person name="Miller A.N."/>
            <person name="Grigoriev I.V."/>
            <person name="Debuchy R."/>
            <person name="Gladieux P."/>
            <person name="Hiltunen Thoren M."/>
            <person name="Johannesson H."/>
        </authorList>
    </citation>
    <scope>NUCLEOTIDE SEQUENCE</scope>
    <source>
        <strain evidence="1">CBS 232.78</strain>
    </source>
</reference>
<name>A0AAE0NUR5_9PEZI</name>
<dbReference type="Proteomes" id="UP001285441">
    <property type="component" value="Unassembled WGS sequence"/>
</dbReference>
<accession>A0AAE0NUR5</accession>
<gene>
    <name evidence="1" type="ORF">B0H63DRAFT_471130</name>
</gene>
<proteinExistence type="predicted"/>
<reference evidence="1" key="2">
    <citation type="submission" date="2023-06" db="EMBL/GenBank/DDBJ databases">
        <authorList>
            <consortium name="Lawrence Berkeley National Laboratory"/>
            <person name="Haridas S."/>
            <person name="Hensen N."/>
            <person name="Bonometti L."/>
            <person name="Westerberg I."/>
            <person name="Brannstrom I.O."/>
            <person name="Guillou S."/>
            <person name="Cros-Aarteil S."/>
            <person name="Calhoun S."/>
            <person name="Kuo A."/>
            <person name="Mondo S."/>
            <person name="Pangilinan J."/>
            <person name="Riley R."/>
            <person name="LaButti K."/>
            <person name="Andreopoulos B."/>
            <person name="Lipzen A."/>
            <person name="Chen C."/>
            <person name="Yanf M."/>
            <person name="Daum C."/>
            <person name="Ng V."/>
            <person name="Clum A."/>
            <person name="Steindorff A."/>
            <person name="Ohm R."/>
            <person name="Martin F."/>
            <person name="Silar P."/>
            <person name="Natvig D."/>
            <person name="Lalanne C."/>
            <person name="Gautier V."/>
            <person name="Ament-velasquez S.L."/>
            <person name="Kruys A."/>
            <person name="Hutchinson M.I."/>
            <person name="Powell A.J."/>
            <person name="Barry K."/>
            <person name="Miller A.N."/>
            <person name="Grigoriev I.V."/>
            <person name="Debuchy R."/>
            <person name="Gladieux P."/>
            <person name="Thoren M.H."/>
            <person name="Johannesson H."/>
        </authorList>
    </citation>
    <scope>NUCLEOTIDE SEQUENCE</scope>
    <source>
        <strain evidence="1">CBS 232.78</strain>
    </source>
</reference>